<dbReference type="AlphaFoldDB" id="A0A0E9RKI9"/>
<reference evidence="1" key="2">
    <citation type="journal article" date="2015" name="Fish Shellfish Immunol.">
        <title>Early steps in the European eel (Anguilla anguilla)-Vibrio vulnificus interaction in the gills: Role of the RtxA13 toxin.</title>
        <authorList>
            <person name="Callol A."/>
            <person name="Pajuelo D."/>
            <person name="Ebbesson L."/>
            <person name="Teles M."/>
            <person name="MacKenzie S."/>
            <person name="Amaro C."/>
        </authorList>
    </citation>
    <scope>NUCLEOTIDE SEQUENCE</scope>
</reference>
<sequence>MILTVKCFRVKHTSTYSADKHTIFFIMLPHEHHTNVFPVFPESPNLI</sequence>
<name>A0A0E9RKI9_ANGAN</name>
<proteinExistence type="predicted"/>
<accession>A0A0E9RKI9</accession>
<evidence type="ECO:0000313" key="1">
    <source>
        <dbReference type="EMBL" id="JAH29619.1"/>
    </source>
</evidence>
<organism evidence="1">
    <name type="scientific">Anguilla anguilla</name>
    <name type="common">European freshwater eel</name>
    <name type="synonym">Muraena anguilla</name>
    <dbReference type="NCBI Taxonomy" id="7936"/>
    <lineage>
        <taxon>Eukaryota</taxon>
        <taxon>Metazoa</taxon>
        <taxon>Chordata</taxon>
        <taxon>Craniata</taxon>
        <taxon>Vertebrata</taxon>
        <taxon>Euteleostomi</taxon>
        <taxon>Actinopterygii</taxon>
        <taxon>Neopterygii</taxon>
        <taxon>Teleostei</taxon>
        <taxon>Anguilliformes</taxon>
        <taxon>Anguillidae</taxon>
        <taxon>Anguilla</taxon>
    </lineage>
</organism>
<dbReference type="EMBL" id="GBXM01078958">
    <property type="protein sequence ID" value="JAH29619.1"/>
    <property type="molecule type" value="Transcribed_RNA"/>
</dbReference>
<protein>
    <submittedName>
        <fullName evidence="1">Uncharacterized protein</fullName>
    </submittedName>
</protein>
<reference evidence="1" key="1">
    <citation type="submission" date="2014-11" db="EMBL/GenBank/DDBJ databases">
        <authorList>
            <person name="Amaro Gonzalez C."/>
        </authorList>
    </citation>
    <scope>NUCLEOTIDE SEQUENCE</scope>
</reference>